<dbReference type="EC" id="2.7.11.1" evidence="1"/>
<dbReference type="Pfam" id="PF00069">
    <property type="entry name" value="Pkinase"/>
    <property type="match status" value="1"/>
</dbReference>
<keyword evidence="5" id="KW-0808">Transferase</keyword>
<keyword evidence="9" id="KW-1185">Reference proteome</keyword>
<evidence type="ECO:0000256" key="4">
    <source>
        <dbReference type="PROSITE-ProRule" id="PRU10141"/>
    </source>
</evidence>
<evidence type="ECO:0000313" key="9">
    <source>
        <dbReference type="Proteomes" id="UP001175271"/>
    </source>
</evidence>
<organism evidence="8 9">
    <name type="scientific">Steinernema hermaphroditum</name>
    <dbReference type="NCBI Taxonomy" id="289476"/>
    <lineage>
        <taxon>Eukaryota</taxon>
        <taxon>Metazoa</taxon>
        <taxon>Ecdysozoa</taxon>
        <taxon>Nematoda</taxon>
        <taxon>Chromadorea</taxon>
        <taxon>Rhabditida</taxon>
        <taxon>Tylenchina</taxon>
        <taxon>Panagrolaimomorpha</taxon>
        <taxon>Strongyloidoidea</taxon>
        <taxon>Steinernematidae</taxon>
        <taxon>Steinernema</taxon>
    </lineage>
</organism>
<dbReference type="PANTHER" id="PTHR11909">
    <property type="entry name" value="CASEIN KINASE-RELATED"/>
    <property type="match status" value="1"/>
</dbReference>
<accession>A0AA39IG68</accession>
<dbReference type="AlphaFoldDB" id="A0AA39IG68"/>
<dbReference type="PROSITE" id="PS00108">
    <property type="entry name" value="PROTEIN_KINASE_ST"/>
    <property type="match status" value="1"/>
</dbReference>
<dbReference type="GO" id="GO:0004674">
    <property type="term" value="F:protein serine/threonine kinase activity"/>
    <property type="evidence" value="ECO:0007669"/>
    <property type="project" value="UniProtKB-KW"/>
</dbReference>
<feature type="domain" description="Protein kinase" evidence="7">
    <location>
        <begin position="99"/>
        <end position="370"/>
    </location>
</feature>
<dbReference type="Proteomes" id="UP001175271">
    <property type="component" value="Unassembled WGS sequence"/>
</dbReference>
<dbReference type="GO" id="GO:0005524">
    <property type="term" value="F:ATP binding"/>
    <property type="evidence" value="ECO:0007669"/>
    <property type="project" value="UniProtKB-UniRule"/>
</dbReference>
<evidence type="ECO:0000256" key="6">
    <source>
        <dbReference type="SAM" id="MobiDB-lite"/>
    </source>
</evidence>
<protein>
    <recommendedName>
        <fullName evidence="1">non-specific serine/threonine protein kinase</fullName>
        <ecNumber evidence="1">2.7.11.1</ecNumber>
    </recommendedName>
</protein>
<evidence type="ECO:0000256" key="3">
    <source>
        <dbReference type="ARBA" id="ARBA00022840"/>
    </source>
</evidence>
<keyword evidence="5" id="KW-0418">Kinase</keyword>
<evidence type="ECO:0000256" key="2">
    <source>
        <dbReference type="ARBA" id="ARBA00022741"/>
    </source>
</evidence>
<evidence type="ECO:0000256" key="5">
    <source>
        <dbReference type="RuleBase" id="RU000304"/>
    </source>
</evidence>
<comment type="similarity">
    <text evidence="5">Belongs to the protein kinase superfamily.</text>
</comment>
<name>A0AA39IG68_9BILA</name>
<dbReference type="SMART" id="SM00220">
    <property type="entry name" value="S_TKc"/>
    <property type="match status" value="1"/>
</dbReference>
<dbReference type="Gene3D" id="1.10.510.10">
    <property type="entry name" value="Transferase(Phosphotransferase) domain 1"/>
    <property type="match status" value="1"/>
</dbReference>
<sequence length="427" mass="49383">MRRCAKKPKKRTLKQTMESVELPPTATPPSGDKTPKRQNKETVMHSGKKIKNKEKSPGNGSLKKRKRKHMTKKTQKDESLGPERQLKMGTVIRSKKREYGVFRVIGHGTFGNVYEIRDKQGKLYAMKTESVSEFPKGRLTYEIVAYELITKQKKQNPETVSHLLSMQDYGVDLSYRFVVMTYAGSNLEDLLREMDISIKTAVRLCIQSFEAIQQLHKIGFLHRDIKPANFVIGKESLDQRQLYLVDHGMGLHYTVFSTHTPEQSCFKFVGTLTYASRAAHLSNMQGRKDDLESWFYMCLEFFDSDILPWAKECCEKKCGEMKKKLFREPLGYLREMPTCFQYFPMLINAMETDDEPKYNTFKEVLMTLALSEQVDFDEPFEWETASQNERAPSKNAKDKNDHGYVFLNALRNGDDQPKQGTPKKKQA</sequence>
<feature type="region of interest" description="Disordered" evidence="6">
    <location>
        <begin position="1"/>
        <end position="84"/>
    </location>
</feature>
<evidence type="ECO:0000313" key="8">
    <source>
        <dbReference type="EMBL" id="KAK0422654.1"/>
    </source>
</evidence>
<dbReference type="InterPro" id="IPR000719">
    <property type="entry name" value="Prot_kinase_dom"/>
</dbReference>
<dbReference type="PROSITE" id="PS50011">
    <property type="entry name" value="PROTEIN_KINASE_DOM"/>
    <property type="match status" value="1"/>
</dbReference>
<gene>
    <name evidence="8" type="ORF">QR680_007702</name>
</gene>
<reference evidence="8" key="1">
    <citation type="submission" date="2023-06" db="EMBL/GenBank/DDBJ databases">
        <title>Genomic analysis of the entomopathogenic nematode Steinernema hermaphroditum.</title>
        <authorList>
            <person name="Schwarz E.M."/>
            <person name="Heppert J.K."/>
            <person name="Baniya A."/>
            <person name="Schwartz H.T."/>
            <person name="Tan C.-H."/>
            <person name="Antoshechkin I."/>
            <person name="Sternberg P.W."/>
            <person name="Goodrich-Blair H."/>
            <person name="Dillman A.R."/>
        </authorList>
    </citation>
    <scope>NUCLEOTIDE SEQUENCE</scope>
    <source>
        <strain evidence="8">PS9179</strain>
        <tissue evidence="8">Whole animal</tissue>
    </source>
</reference>
<dbReference type="EMBL" id="JAUCMV010000001">
    <property type="protein sequence ID" value="KAK0422654.1"/>
    <property type="molecule type" value="Genomic_DNA"/>
</dbReference>
<keyword evidence="2 4" id="KW-0547">Nucleotide-binding</keyword>
<dbReference type="InterPro" id="IPR008271">
    <property type="entry name" value="Ser/Thr_kinase_AS"/>
</dbReference>
<evidence type="ECO:0000256" key="1">
    <source>
        <dbReference type="ARBA" id="ARBA00012513"/>
    </source>
</evidence>
<feature type="compositionally biased region" description="Basic and acidic residues" evidence="6">
    <location>
        <begin position="74"/>
        <end position="84"/>
    </location>
</feature>
<feature type="binding site" evidence="4">
    <location>
        <position position="127"/>
    </location>
    <ligand>
        <name>ATP</name>
        <dbReference type="ChEBI" id="CHEBI:30616"/>
    </ligand>
</feature>
<feature type="region of interest" description="Disordered" evidence="6">
    <location>
        <begin position="406"/>
        <end position="427"/>
    </location>
</feature>
<dbReference type="PROSITE" id="PS00107">
    <property type="entry name" value="PROTEIN_KINASE_ATP"/>
    <property type="match status" value="1"/>
</dbReference>
<dbReference type="InterPro" id="IPR017441">
    <property type="entry name" value="Protein_kinase_ATP_BS"/>
</dbReference>
<evidence type="ECO:0000259" key="7">
    <source>
        <dbReference type="PROSITE" id="PS50011"/>
    </source>
</evidence>
<keyword evidence="5" id="KW-0723">Serine/threonine-protein kinase</keyword>
<feature type="compositionally biased region" description="Basic and acidic residues" evidence="6">
    <location>
        <begin position="33"/>
        <end position="43"/>
    </location>
</feature>
<feature type="compositionally biased region" description="Basic residues" evidence="6">
    <location>
        <begin position="1"/>
        <end position="13"/>
    </location>
</feature>
<feature type="compositionally biased region" description="Basic residues" evidence="6">
    <location>
        <begin position="62"/>
        <end position="73"/>
    </location>
</feature>
<dbReference type="SUPFAM" id="SSF56112">
    <property type="entry name" value="Protein kinase-like (PK-like)"/>
    <property type="match status" value="1"/>
</dbReference>
<comment type="caution">
    <text evidence="8">The sequence shown here is derived from an EMBL/GenBank/DDBJ whole genome shotgun (WGS) entry which is preliminary data.</text>
</comment>
<keyword evidence="3 4" id="KW-0067">ATP-binding</keyword>
<dbReference type="InterPro" id="IPR050235">
    <property type="entry name" value="CK1_Ser-Thr_kinase"/>
</dbReference>
<dbReference type="InterPro" id="IPR011009">
    <property type="entry name" value="Kinase-like_dom_sf"/>
</dbReference>
<proteinExistence type="inferred from homology"/>